<evidence type="ECO:0000256" key="5">
    <source>
        <dbReference type="ARBA" id="ARBA00022989"/>
    </source>
</evidence>
<evidence type="ECO:0000313" key="10">
    <source>
        <dbReference type="EMBL" id="MDT3768014.1"/>
    </source>
</evidence>
<gene>
    <name evidence="10" type="ORF">QS713_08090</name>
</gene>
<dbReference type="CDD" id="cd06173">
    <property type="entry name" value="MFS_MefA_like"/>
    <property type="match status" value="1"/>
</dbReference>
<evidence type="ECO:0000256" key="6">
    <source>
        <dbReference type="ARBA" id="ARBA00023136"/>
    </source>
</evidence>
<proteinExistence type="predicted"/>
<feature type="transmembrane region" description="Helical" evidence="8">
    <location>
        <begin position="285"/>
        <end position="305"/>
    </location>
</feature>
<dbReference type="Pfam" id="PF05977">
    <property type="entry name" value="MFS_3"/>
    <property type="match status" value="1"/>
</dbReference>
<evidence type="ECO:0000256" key="4">
    <source>
        <dbReference type="ARBA" id="ARBA00022692"/>
    </source>
</evidence>
<keyword evidence="4 8" id="KW-0812">Transmembrane</keyword>
<keyword evidence="3" id="KW-1003">Cell membrane</keyword>
<feature type="transmembrane region" description="Helical" evidence="8">
    <location>
        <begin position="221"/>
        <end position="239"/>
    </location>
</feature>
<feature type="transmembrane region" description="Helical" evidence="8">
    <location>
        <begin position="311"/>
        <end position="333"/>
    </location>
</feature>
<dbReference type="InterPro" id="IPR010290">
    <property type="entry name" value="TM_effector"/>
</dbReference>
<feature type="region of interest" description="Disordered" evidence="7">
    <location>
        <begin position="420"/>
        <end position="499"/>
    </location>
</feature>
<dbReference type="EMBL" id="JASXSX010000004">
    <property type="protein sequence ID" value="MDT3768014.1"/>
    <property type="molecule type" value="Genomic_DNA"/>
</dbReference>
<dbReference type="RefSeq" id="WP_313274303.1">
    <property type="nucleotide sequence ID" value="NZ_JASXSX010000004.1"/>
</dbReference>
<keyword evidence="6 8" id="KW-0472">Membrane</keyword>
<feature type="compositionally biased region" description="Basic and acidic residues" evidence="7">
    <location>
        <begin position="461"/>
        <end position="478"/>
    </location>
</feature>
<keyword evidence="2" id="KW-0813">Transport</keyword>
<dbReference type="Gene3D" id="1.20.1250.20">
    <property type="entry name" value="MFS general substrate transporter like domains"/>
    <property type="match status" value="1"/>
</dbReference>
<protein>
    <submittedName>
        <fullName evidence="10">MFS transporter</fullName>
    </submittedName>
</protein>
<feature type="transmembrane region" description="Helical" evidence="8">
    <location>
        <begin position="345"/>
        <end position="368"/>
    </location>
</feature>
<feature type="transmembrane region" description="Helical" evidence="8">
    <location>
        <begin position="259"/>
        <end position="278"/>
    </location>
</feature>
<reference evidence="10 11" key="1">
    <citation type="submission" date="2023-06" db="EMBL/GenBank/DDBJ databases">
        <title>Draft genome sequence of Gleimia hominis type strain CCUG 57540T.</title>
        <authorList>
            <person name="Salva-Serra F."/>
            <person name="Cardew S."/>
            <person name="Jensie Markopoulos S."/>
            <person name="Ohlen M."/>
            <person name="Inganas E."/>
            <person name="Svensson-Stadler L."/>
            <person name="Moore E.R.B."/>
        </authorList>
    </citation>
    <scope>NUCLEOTIDE SEQUENCE [LARGE SCALE GENOMIC DNA]</scope>
    <source>
        <strain evidence="10 11">CCUG 57540</strain>
    </source>
</reference>
<dbReference type="Proteomes" id="UP001247542">
    <property type="component" value="Unassembled WGS sequence"/>
</dbReference>
<feature type="transmembrane region" description="Helical" evidence="8">
    <location>
        <begin position="12"/>
        <end position="29"/>
    </location>
</feature>
<feature type="transmembrane region" description="Helical" evidence="8">
    <location>
        <begin position="172"/>
        <end position="192"/>
    </location>
</feature>
<dbReference type="InterPro" id="IPR036259">
    <property type="entry name" value="MFS_trans_sf"/>
</dbReference>
<dbReference type="PROSITE" id="PS50850">
    <property type="entry name" value="MFS"/>
    <property type="match status" value="1"/>
</dbReference>
<evidence type="ECO:0000256" key="1">
    <source>
        <dbReference type="ARBA" id="ARBA00004651"/>
    </source>
</evidence>
<feature type="compositionally biased region" description="Basic and acidic residues" evidence="7">
    <location>
        <begin position="420"/>
        <end position="440"/>
    </location>
</feature>
<dbReference type="SUPFAM" id="SSF103473">
    <property type="entry name" value="MFS general substrate transporter"/>
    <property type="match status" value="1"/>
</dbReference>
<organism evidence="10 11">
    <name type="scientific">Gleimia hominis</name>
    <dbReference type="NCBI Taxonomy" id="595468"/>
    <lineage>
        <taxon>Bacteria</taxon>
        <taxon>Bacillati</taxon>
        <taxon>Actinomycetota</taxon>
        <taxon>Actinomycetes</taxon>
        <taxon>Actinomycetales</taxon>
        <taxon>Actinomycetaceae</taxon>
        <taxon>Gleimia</taxon>
    </lineage>
</organism>
<evidence type="ECO:0000256" key="2">
    <source>
        <dbReference type="ARBA" id="ARBA00022448"/>
    </source>
</evidence>
<comment type="caution">
    <text evidence="10">The sequence shown here is derived from an EMBL/GenBank/DDBJ whole genome shotgun (WGS) entry which is preliminary data.</text>
</comment>
<evidence type="ECO:0000313" key="11">
    <source>
        <dbReference type="Proteomes" id="UP001247542"/>
    </source>
</evidence>
<sequence>MSSTFASLKFFNYRLWFGANIVASSAMWMQRVAQDWVVLTVLTNGSGTALGIVTALQFIPTLLFSPWAGLIADRMNLRRVVQLCQSLNGIMSLILGILILTNTAQLWHVYALAFISGIIGTIDSPARQTFVSELVPLKFLPNAVGLNSAAFNVARLIGPAISGLVIEWVGPGWVFVVNFLLFFGPVIGILLMRLGELHEIEHVPHEKHQIRKGFRYVRKRTDIVVIMIVAGIVSAFGMNFQMTSAVMATDVFGKGAGEYGILGSFMAVGALIGALLAARRKYPRVRLVVIAAVLFGMFNILLGVAPTYATFAILAVPTGLAMLTMVTAANAAIQVSTDPQMRGRVMSLYLMVYLGANPIGAPIIGWIADVAGGRWALIAGGLISIVVAVICGLWAVHSWDVRVKARFSRHPIIMYGPRERAEDRRRRLEEEKARKQKEAQEQQAESQQQAEENGQPQSEDAGQRRSEENGQRRSEENRQPQSEETEEQLDAESDRVDEP</sequence>
<feature type="transmembrane region" description="Helical" evidence="8">
    <location>
        <begin position="374"/>
        <end position="396"/>
    </location>
</feature>
<keyword evidence="11" id="KW-1185">Reference proteome</keyword>
<dbReference type="PANTHER" id="PTHR23513:SF11">
    <property type="entry name" value="STAPHYLOFERRIN A TRANSPORTER"/>
    <property type="match status" value="1"/>
</dbReference>
<evidence type="ECO:0000256" key="7">
    <source>
        <dbReference type="SAM" id="MobiDB-lite"/>
    </source>
</evidence>
<feature type="domain" description="Major facilitator superfamily (MFS) profile" evidence="9">
    <location>
        <begin position="4"/>
        <end position="406"/>
    </location>
</feature>
<evidence type="ECO:0000256" key="3">
    <source>
        <dbReference type="ARBA" id="ARBA00022475"/>
    </source>
</evidence>
<evidence type="ECO:0000256" key="8">
    <source>
        <dbReference type="SAM" id="Phobius"/>
    </source>
</evidence>
<keyword evidence="5 8" id="KW-1133">Transmembrane helix</keyword>
<accession>A0ABU3ICA2</accession>
<feature type="compositionally biased region" description="Low complexity" evidence="7">
    <location>
        <begin position="441"/>
        <end position="452"/>
    </location>
</feature>
<evidence type="ECO:0000259" key="9">
    <source>
        <dbReference type="PROSITE" id="PS50850"/>
    </source>
</evidence>
<feature type="transmembrane region" description="Helical" evidence="8">
    <location>
        <begin position="49"/>
        <end position="68"/>
    </location>
</feature>
<dbReference type="InterPro" id="IPR020846">
    <property type="entry name" value="MFS_dom"/>
</dbReference>
<name>A0ABU3ICA2_9ACTO</name>
<dbReference type="PANTHER" id="PTHR23513">
    <property type="entry name" value="INTEGRAL MEMBRANE EFFLUX PROTEIN-RELATED"/>
    <property type="match status" value="1"/>
</dbReference>
<comment type="subcellular location">
    <subcellularLocation>
        <location evidence="1">Cell membrane</location>
        <topology evidence="1">Multi-pass membrane protein</topology>
    </subcellularLocation>
</comment>